<evidence type="ECO:0000313" key="2">
    <source>
        <dbReference type="Proteomes" id="UP000003163"/>
    </source>
</evidence>
<comment type="caution">
    <text evidence="1">The sequence shown here is derived from an EMBL/GenBank/DDBJ whole genome shotgun (WGS) entry which is preliminary data.</text>
</comment>
<reference evidence="1 2" key="1">
    <citation type="submission" date="2011-08" db="EMBL/GenBank/DDBJ databases">
        <authorList>
            <person name="Liu Z.J."/>
            <person name="Shi F.L."/>
            <person name="Lu J.Q."/>
            <person name="Li M."/>
            <person name="Wang Z.L."/>
        </authorList>
    </citation>
    <scope>NUCLEOTIDE SEQUENCE [LARGE SCALE GENOMIC DNA]</scope>
    <source>
        <strain evidence="1 2">USNM 41457</strain>
    </source>
</reference>
<sequence>MQTMIDMSRLNQKSYTYTKKNKNRIQTLFCYFLLCIKCNPTEQRGTIHRSNRRKWYTRNLHKIDPVSQIQETSKSEYVRLKRKNHPLIGLEKEKLYRNRKKTSEKRNAIVNDITQRIPRFSQYFTYQYEQKRNKIEEVDISNSKISCNKSIEDTSQNSKNTNTKEIGDIVKSKNIQQFKPRINFSSVSQYQLDNQLQSSKDTIMDTDTQIEKNNFGVECDEEGRCISVKCMARPSSFYLDEDEFSSSVMDDSEVNNYVIDNDQADIKPNLNGSFDLNRNKNRSLSQNAYGVGQSKRISDSFLSKRQNDDEEMFIVRDNSNFSKSEQKPSCFKKFFYPFYSGYNFLKNLLIKNRTSDTRYSKRNQYTSTTNNKPFLYTALENIPNTTFLVESRACELSTFKNSYQKSAIHEKKFNRTSEGNLSKNKKNVTFSEEVKSIN</sequence>
<proteinExistence type="predicted"/>
<gene>
    <name evidence="1" type="ORF">EDEG_03223</name>
</gene>
<dbReference type="EMBL" id="AFBI03000076">
    <property type="protein sequence ID" value="EJW02348.2"/>
    <property type="molecule type" value="Genomic_DNA"/>
</dbReference>
<protein>
    <submittedName>
        <fullName evidence="1">Uncharacterized protein</fullName>
    </submittedName>
</protein>
<evidence type="ECO:0000313" key="1">
    <source>
        <dbReference type="EMBL" id="EJW02348.2"/>
    </source>
</evidence>
<dbReference type="HOGENOM" id="CLU_630086_0_0_1"/>
<dbReference type="VEuPathDB" id="MicrosporidiaDB:EDEG_03223"/>
<keyword evidence="2" id="KW-1185">Reference proteome</keyword>
<dbReference type="AlphaFoldDB" id="J8ZRM5"/>
<dbReference type="Proteomes" id="UP000003163">
    <property type="component" value="Unassembled WGS sequence"/>
</dbReference>
<name>J8ZRM5_EDHAE</name>
<reference evidence="2" key="2">
    <citation type="submission" date="2015-07" db="EMBL/GenBank/DDBJ databases">
        <title>Contrasting host-pathogen interactions and genome evolution in two generalist and specialist microsporidian pathogens of mosquitoes.</title>
        <authorList>
            <consortium name="The Broad Institute Genomics Platform"/>
            <consortium name="The Broad Institute Genome Sequencing Center for Infectious Disease"/>
            <person name="Cuomo C.A."/>
            <person name="Sanscrainte N.D."/>
            <person name="Goldberg J.M."/>
            <person name="Heiman D."/>
            <person name="Young S."/>
            <person name="Zeng Q."/>
            <person name="Becnel J.J."/>
            <person name="Birren B.W."/>
        </authorList>
    </citation>
    <scope>NUCLEOTIDE SEQUENCE [LARGE SCALE GENOMIC DNA]</scope>
    <source>
        <strain evidence="2">USNM 41457</strain>
    </source>
</reference>
<dbReference type="InParanoid" id="J8ZRM5"/>
<accession>J8ZRM5</accession>
<organism evidence="1 2">
    <name type="scientific">Edhazardia aedis (strain USNM 41457)</name>
    <name type="common">Microsporidian parasite</name>
    <dbReference type="NCBI Taxonomy" id="1003232"/>
    <lineage>
        <taxon>Eukaryota</taxon>
        <taxon>Fungi</taxon>
        <taxon>Fungi incertae sedis</taxon>
        <taxon>Microsporidia</taxon>
        <taxon>Edhazardia</taxon>
    </lineage>
</organism>